<dbReference type="EMBL" id="KV454297">
    <property type="protein sequence ID" value="ODQ71487.1"/>
    <property type="molecule type" value="Genomic_DNA"/>
</dbReference>
<evidence type="ECO:0000256" key="1">
    <source>
        <dbReference type="SAM" id="MobiDB-lite"/>
    </source>
</evidence>
<protein>
    <submittedName>
        <fullName evidence="2">Uncharacterized protein</fullName>
    </submittedName>
</protein>
<keyword evidence="5" id="KW-1185">Reference proteome</keyword>
<dbReference type="EMBL" id="KV454361">
    <property type="protein sequence ID" value="ODQ68727.1"/>
    <property type="molecule type" value="Genomic_DNA"/>
</dbReference>
<feature type="compositionally biased region" description="Polar residues" evidence="1">
    <location>
        <begin position="76"/>
        <end position="98"/>
    </location>
</feature>
<dbReference type="EMBL" id="KV454289">
    <property type="protein sequence ID" value="ODQ76242.1"/>
    <property type="molecule type" value="Genomic_DNA"/>
</dbReference>
<organism evidence="2 5">
    <name type="scientific">Lipomyces starkeyi NRRL Y-11557</name>
    <dbReference type="NCBI Taxonomy" id="675824"/>
    <lineage>
        <taxon>Eukaryota</taxon>
        <taxon>Fungi</taxon>
        <taxon>Dikarya</taxon>
        <taxon>Ascomycota</taxon>
        <taxon>Saccharomycotina</taxon>
        <taxon>Lipomycetes</taxon>
        <taxon>Lipomycetales</taxon>
        <taxon>Lipomycetaceae</taxon>
        <taxon>Lipomyces</taxon>
    </lineage>
</organism>
<evidence type="ECO:0000313" key="5">
    <source>
        <dbReference type="Proteomes" id="UP000094385"/>
    </source>
</evidence>
<evidence type="ECO:0000313" key="4">
    <source>
        <dbReference type="EMBL" id="ODQ76242.1"/>
    </source>
</evidence>
<feature type="compositionally biased region" description="Low complexity" evidence="1">
    <location>
        <begin position="58"/>
        <end position="75"/>
    </location>
</feature>
<evidence type="ECO:0000313" key="2">
    <source>
        <dbReference type="EMBL" id="ODQ68727.1"/>
    </source>
</evidence>
<evidence type="ECO:0000313" key="3">
    <source>
        <dbReference type="EMBL" id="ODQ71487.1"/>
    </source>
</evidence>
<feature type="region of interest" description="Disordered" evidence="1">
    <location>
        <begin position="53"/>
        <end position="104"/>
    </location>
</feature>
<name>A0A1E3PV57_LIPST</name>
<reference evidence="2 5" key="1">
    <citation type="journal article" date="2016" name="Proc. Natl. Acad. Sci. U.S.A.">
        <title>Comparative genomics of biotechnologically important yeasts.</title>
        <authorList>
            <person name="Riley R."/>
            <person name="Haridas S."/>
            <person name="Wolfe K.H."/>
            <person name="Lopes M.R."/>
            <person name="Hittinger C.T."/>
            <person name="Goeker M."/>
            <person name="Salamov A.A."/>
            <person name="Wisecaver J.H."/>
            <person name="Long T.M."/>
            <person name="Calvey C.H."/>
            <person name="Aerts A.L."/>
            <person name="Barry K.W."/>
            <person name="Choi C."/>
            <person name="Clum A."/>
            <person name="Coughlan A.Y."/>
            <person name="Deshpande S."/>
            <person name="Douglass A.P."/>
            <person name="Hanson S.J."/>
            <person name="Klenk H.-P."/>
            <person name="LaButti K.M."/>
            <person name="Lapidus A."/>
            <person name="Lindquist E.A."/>
            <person name="Lipzen A.M."/>
            <person name="Meier-Kolthoff J.P."/>
            <person name="Ohm R.A."/>
            <person name="Otillar R.P."/>
            <person name="Pangilinan J.L."/>
            <person name="Peng Y."/>
            <person name="Rokas A."/>
            <person name="Rosa C.A."/>
            <person name="Scheuner C."/>
            <person name="Sibirny A.A."/>
            <person name="Slot J.C."/>
            <person name="Stielow J.B."/>
            <person name="Sun H."/>
            <person name="Kurtzman C.P."/>
            <person name="Blackwell M."/>
            <person name="Grigoriev I.V."/>
            <person name="Jeffries T.W."/>
        </authorList>
    </citation>
    <scope>NUCLEOTIDE SEQUENCE [LARGE SCALE GENOMIC DNA]</scope>
    <source>
        <strain evidence="2 5">NRRL Y-11557</strain>
    </source>
</reference>
<gene>
    <name evidence="4" type="ORF">LIPSTDRAFT_188</name>
    <name evidence="3" type="ORF">LIPSTDRAFT_4723</name>
    <name evidence="2" type="ORF">LIPSTDRAFT_7489</name>
</gene>
<dbReference type="AlphaFoldDB" id="A0A1E3PV57"/>
<dbReference type="OrthoDB" id="5490716at2759"/>
<proteinExistence type="predicted"/>
<feature type="region of interest" description="Disordered" evidence="1">
    <location>
        <begin position="1"/>
        <end position="26"/>
    </location>
</feature>
<accession>A0A1E3PV57</accession>
<sequence length="104" mass="10923">MQTRQKRLNYRDLNDGSDEEALPEDRIDQLSEPLSNLAPTLPASQEDVAALAGIPGDELLPSESASQLEASQESSTDAGTSFISQGRVSTDGSSSQGLSGDPCL</sequence>
<dbReference type="Proteomes" id="UP000094385">
    <property type="component" value="Unassembled WGS sequence"/>
</dbReference>